<evidence type="ECO:0000313" key="2">
    <source>
        <dbReference type="Proteomes" id="UP000422108"/>
    </source>
</evidence>
<organism evidence="1 2">
    <name type="scientific">Desulfosarcina ovata subsp. ovata</name>
    <dbReference type="NCBI Taxonomy" id="2752305"/>
    <lineage>
        <taxon>Bacteria</taxon>
        <taxon>Pseudomonadati</taxon>
        <taxon>Thermodesulfobacteriota</taxon>
        <taxon>Desulfobacteria</taxon>
        <taxon>Desulfobacterales</taxon>
        <taxon>Desulfosarcinaceae</taxon>
        <taxon>Desulfosarcina</taxon>
    </lineage>
</organism>
<dbReference type="EMBL" id="AP021879">
    <property type="protein sequence ID" value="BBO87221.1"/>
    <property type="molecule type" value="Genomic_DNA"/>
</dbReference>
<sequence length="92" mass="10693">MIKSFKDKKTKLLFEGERIPAFQSFARQAEKRLLVLDAADAIEALQMMPSNRFKALSGNRKGQYSIRINDQWRICFNWGDTGPENVEIVDYH</sequence>
<reference evidence="1 2" key="1">
    <citation type="submission" date="2019-11" db="EMBL/GenBank/DDBJ databases">
        <title>Comparative genomics of hydrocarbon-degrading Desulfosarcina strains.</title>
        <authorList>
            <person name="Watanabe M."/>
            <person name="Kojima H."/>
            <person name="Fukui M."/>
        </authorList>
    </citation>
    <scope>NUCLEOTIDE SEQUENCE [LARGE SCALE GENOMIC DNA]</scope>
    <source>
        <strain evidence="2">oXyS1</strain>
    </source>
</reference>
<dbReference type="Proteomes" id="UP000422108">
    <property type="component" value="Chromosome"/>
</dbReference>
<protein>
    <submittedName>
        <fullName evidence="1">Plasmid maintenance system killer protein</fullName>
    </submittedName>
</protein>
<name>A0A5K8A421_9BACT</name>
<accession>A0A5K8A421</accession>
<dbReference type="RefSeq" id="WP_155308700.1">
    <property type="nucleotide sequence ID" value="NZ_AP021879.1"/>
</dbReference>
<dbReference type="PANTHER" id="PTHR40266">
    <property type="entry name" value="TOXIN HIGB-1"/>
    <property type="match status" value="1"/>
</dbReference>
<dbReference type="Gene3D" id="3.30.2310.20">
    <property type="entry name" value="RelE-like"/>
    <property type="match status" value="1"/>
</dbReference>
<dbReference type="PANTHER" id="PTHR40266:SF2">
    <property type="entry name" value="TOXIN HIGB-1"/>
    <property type="match status" value="1"/>
</dbReference>
<dbReference type="SUPFAM" id="SSF143011">
    <property type="entry name" value="RelE-like"/>
    <property type="match status" value="1"/>
</dbReference>
<dbReference type="InterPro" id="IPR007711">
    <property type="entry name" value="HigB-1"/>
</dbReference>
<dbReference type="AlphaFoldDB" id="A0A5K8A421"/>
<keyword evidence="2" id="KW-1185">Reference proteome</keyword>
<proteinExistence type="predicted"/>
<dbReference type="Pfam" id="PF05015">
    <property type="entry name" value="HigB-like_toxin"/>
    <property type="match status" value="1"/>
</dbReference>
<dbReference type="InterPro" id="IPR035093">
    <property type="entry name" value="RelE/ParE_toxin_dom_sf"/>
</dbReference>
<evidence type="ECO:0000313" key="1">
    <source>
        <dbReference type="EMBL" id="BBO87221.1"/>
    </source>
</evidence>
<gene>
    <name evidence="1" type="ORF">DSCOOX_04010</name>
</gene>